<feature type="region of interest" description="Disordered" evidence="1">
    <location>
        <begin position="34"/>
        <end position="79"/>
    </location>
</feature>
<organism evidence="2 3">
    <name type="scientific">Arthroderma otae (strain ATCC MYA-4605 / CBS 113480)</name>
    <name type="common">Microsporum canis</name>
    <dbReference type="NCBI Taxonomy" id="554155"/>
    <lineage>
        <taxon>Eukaryota</taxon>
        <taxon>Fungi</taxon>
        <taxon>Dikarya</taxon>
        <taxon>Ascomycota</taxon>
        <taxon>Pezizomycotina</taxon>
        <taxon>Eurotiomycetes</taxon>
        <taxon>Eurotiomycetidae</taxon>
        <taxon>Onygenales</taxon>
        <taxon>Arthrodermataceae</taxon>
        <taxon>Microsporum</taxon>
    </lineage>
</organism>
<evidence type="ECO:0000313" key="3">
    <source>
        <dbReference type="Proteomes" id="UP000002035"/>
    </source>
</evidence>
<dbReference type="VEuPathDB" id="FungiDB:MCYG_01303"/>
<feature type="compositionally biased region" description="Polar residues" evidence="1">
    <location>
        <begin position="70"/>
        <end position="79"/>
    </location>
</feature>
<keyword evidence="3" id="KW-1185">Reference proteome</keyword>
<dbReference type="GeneID" id="9228820"/>
<dbReference type="HOGENOM" id="CLU_2209415_0_0_1"/>
<name>C5FEU1_ARTOC</name>
<evidence type="ECO:0000313" key="2">
    <source>
        <dbReference type="EMBL" id="EEQ28415.1"/>
    </source>
</evidence>
<dbReference type="AlphaFoldDB" id="C5FEU1"/>
<sequence>MDGLHGKVPIWLINDNVTADAVILSSLNDKISSLSPPGLRKVDRKMSQGEAWERSKRGSPGTERGGAQQEKLQSNSRNVNDIELVITRGKIWGGKGPSMEIEEEEER</sequence>
<feature type="compositionally biased region" description="Basic and acidic residues" evidence="1">
    <location>
        <begin position="40"/>
        <end position="56"/>
    </location>
</feature>
<dbReference type="Proteomes" id="UP000002035">
    <property type="component" value="Unassembled WGS sequence"/>
</dbReference>
<gene>
    <name evidence="2" type="ORF">MCYG_01303</name>
</gene>
<evidence type="ECO:0000256" key="1">
    <source>
        <dbReference type="SAM" id="MobiDB-lite"/>
    </source>
</evidence>
<proteinExistence type="predicted"/>
<dbReference type="EMBL" id="DS995701">
    <property type="protein sequence ID" value="EEQ28415.1"/>
    <property type="molecule type" value="Genomic_DNA"/>
</dbReference>
<dbReference type="RefSeq" id="XP_002851199.1">
    <property type="nucleotide sequence ID" value="XM_002851153.1"/>
</dbReference>
<accession>C5FEU1</accession>
<protein>
    <submittedName>
        <fullName evidence="2">Uncharacterized protein</fullName>
    </submittedName>
</protein>
<reference evidence="3" key="1">
    <citation type="journal article" date="2012" name="MBio">
        <title>Comparative genome analysis of Trichophyton rubrum and related dermatophytes reveals candidate genes involved in infection.</title>
        <authorList>
            <person name="Martinez D.A."/>
            <person name="Oliver B.G."/>
            <person name="Graeser Y."/>
            <person name="Goldberg J.M."/>
            <person name="Li W."/>
            <person name="Martinez-Rossi N.M."/>
            <person name="Monod M."/>
            <person name="Shelest E."/>
            <person name="Barton R.C."/>
            <person name="Birch E."/>
            <person name="Brakhage A.A."/>
            <person name="Chen Z."/>
            <person name="Gurr S.J."/>
            <person name="Heiman D."/>
            <person name="Heitman J."/>
            <person name="Kosti I."/>
            <person name="Rossi A."/>
            <person name="Saif S."/>
            <person name="Samalova M."/>
            <person name="Saunders C.W."/>
            <person name="Shea T."/>
            <person name="Summerbell R.C."/>
            <person name="Xu J."/>
            <person name="Young S."/>
            <person name="Zeng Q."/>
            <person name="Birren B.W."/>
            <person name="Cuomo C.A."/>
            <person name="White T.C."/>
        </authorList>
    </citation>
    <scope>NUCLEOTIDE SEQUENCE [LARGE SCALE GENOMIC DNA]</scope>
    <source>
        <strain evidence="3">ATCC MYA-4605 / CBS 113480</strain>
    </source>
</reference>